<protein>
    <submittedName>
        <fullName evidence="1">Uncharacterized protein</fullName>
    </submittedName>
</protein>
<reference evidence="1" key="2">
    <citation type="submission" date="2020-11" db="EMBL/GenBank/DDBJ databases">
        <authorList>
            <consortium name="DOE Joint Genome Institute"/>
            <person name="Kuo A."/>
            <person name="Miyauchi S."/>
            <person name="Kiss E."/>
            <person name="Drula E."/>
            <person name="Kohler A."/>
            <person name="Sanchez-Garcia M."/>
            <person name="Andreopoulos B."/>
            <person name="Barry K.W."/>
            <person name="Bonito G."/>
            <person name="Buee M."/>
            <person name="Carver A."/>
            <person name="Chen C."/>
            <person name="Cichocki N."/>
            <person name="Clum A."/>
            <person name="Culley D."/>
            <person name="Crous P.W."/>
            <person name="Fauchery L."/>
            <person name="Girlanda M."/>
            <person name="Hayes R."/>
            <person name="Keri Z."/>
            <person name="Labutti K."/>
            <person name="Lipzen A."/>
            <person name="Lombard V."/>
            <person name="Magnuson J."/>
            <person name="Maillard F."/>
            <person name="Morin E."/>
            <person name="Murat C."/>
            <person name="Nolan M."/>
            <person name="Ohm R."/>
            <person name="Pangilinan J."/>
            <person name="Pereira M."/>
            <person name="Perotto S."/>
            <person name="Peter M."/>
            <person name="Riley R."/>
            <person name="Sitrit Y."/>
            <person name="Stielow B."/>
            <person name="Szollosi G."/>
            <person name="Zifcakova L."/>
            <person name="Stursova M."/>
            <person name="Spatafora J.W."/>
            <person name="Tedersoo L."/>
            <person name="Vaario L.-M."/>
            <person name="Yamada A."/>
            <person name="Yan M."/>
            <person name="Wang P."/>
            <person name="Xu J."/>
            <person name="Bruns T."/>
            <person name="Baldrian P."/>
            <person name="Vilgalys R."/>
            <person name="Henrissat B."/>
            <person name="Grigoriev I.V."/>
            <person name="Hibbett D."/>
            <person name="Nagy L.G."/>
            <person name="Martin F.M."/>
        </authorList>
    </citation>
    <scope>NUCLEOTIDE SEQUENCE</scope>
    <source>
        <strain evidence="1">UH-Tt-Lm1</strain>
    </source>
</reference>
<dbReference type="AlphaFoldDB" id="A0A9P6HLM2"/>
<proteinExistence type="predicted"/>
<keyword evidence="2" id="KW-1185">Reference proteome</keyword>
<evidence type="ECO:0000313" key="1">
    <source>
        <dbReference type="EMBL" id="KAF9788756.1"/>
    </source>
</evidence>
<organism evidence="1 2">
    <name type="scientific">Thelephora terrestris</name>
    <dbReference type="NCBI Taxonomy" id="56493"/>
    <lineage>
        <taxon>Eukaryota</taxon>
        <taxon>Fungi</taxon>
        <taxon>Dikarya</taxon>
        <taxon>Basidiomycota</taxon>
        <taxon>Agaricomycotina</taxon>
        <taxon>Agaricomycetes</taxon>
        <taxon>Thelephorales</taxon>
        <taxon>Thelephoraceae</taxon>
        <taxon>Thelephora</taxon>
    </lineage>
</organism>
<comment type="caution">
    <text evidence="1">The sequence shown here is derived from an EMBL/GenBank/DDBJ whole genome shotgun (WGS) entry which is preliminary data.</text>
</comment>
<dbReference type="Proteomes" id="UP000736335">
    <property type="component" value="Unassembled WGS sequence"/>
</dbReference>
<evidence type="ECO:0000313" key="2">
    <source>
        <dbReference type="Proteomes" id="UP000736335"/>
    </source>
</evidence>
<gene>
    <name evidence="1" type="ORF">BJ322DRAFT_1106721</name>
</gene>
<reference evidence="1" key="1">
    <citation type="journal article" date="2020" name="Nat. Commun.">
        <title>Large-scale genome sequencing of mycorrhizal fungi provides insights into the early evolution of symbiotic traits.</title>
        <authorList>
            <person name="Miyauchi S."/>
            <person name="Kiss E."/>
            <person name="Kuo A."/>
            <person name="Drula E."/>
            <person name="Kohler A."/>
            <person name="Sanchez-Garcia M."/>
            <person name="Morin E."/>
            <person name="Andreopoulos B."/>
            <person name="Barry K.W."/>
            <person name="Bonito G."/>
            <person name="Buee M."/>
            <person name="Carver A."/>
            <person name="Chen C."/>
            <person name="Cichocki N."/>
            <person name="Clum A."/>
            <person name="Culley D."/>
            <person name="Crous P.W."/>
            <person name="Fauchery L."/>
            <person name="Girlanda M."/>
            <person name="Hayes R.D."/>
            <person name="Keri Z."/>
            <person name="LaButti K."/>
            <person name="Lipzen A."/>
            <person name="Lombard V."/>
            <person name="Magnuson J."/>
            <person name="Maillard F."/>
            <person name="Murat C."/>
            <person name="Nolan M."/>
            <person name="Ohm R.A."/>
            <person name="Pangilinan J."/>
            <person name="Pereira M.F."/>
            <person name="Perotto S."/>
            <person name="Peter M."/>
            <person name="Pfister S."/>
            <person name="Riley R."/>
            <person name="Sitrit Y."/>
            <person name="Stielow J.B."/>
            <person name="Szollosi G."/>
            <person name="Zifcakova L."/>
            <person name="Stursova M."/>
            <person name="Spatafora J.W."/>
            <person name="Tedersoo L."/>
            <person name="Vaario L.M."/>
            <person name="Yamada A."/>
            <person name="Yan M."/>
            <person name="Wang P."/>
            <person name="Xu J."/>
            <person name="Bruns T."/>
            <person name="Baldrian P."/>
            <person name="Vilgalys R."/>
            <person name="Dunand C."/>
            <person name="Henrissat B."/>
            <person name="Grigoriev I.V."/>
            <person name="Hibbett D."/>
            <person name="Nagy L.G."/>
            <person name="Martin F.M."/>
        </authorList>
    </citation>
    <scope>NUCLEOTIDE SEQUENCE</scope>
    <source>
        <strain evidence="1">UH-Tt-Lm1</strain>
    </source>
</reference>
<dbReference type="EMBL" id="WIUZ02000004">
    <property type="protein sequence ID" value="KAF9788756.1"/>
    <property type="molecule type" value="Genomic_DNA"/>
</dbReference>
<accession>A0A9P6HLM2</accession>
<name>A0A9P6HLM2_9AGAM</name>
<sequence>MFHEFSAAASRRPSTDLLQEVQEILNSRGMTFGTLITSALRDPTSSFGTTMVTEIPDILEALRPYFNQDDKARASLGEFFASVTAPELSPFEKDHDEISWHLPAAHLSTDQILESNLEKMWKRIDSDAPALSSFLTGICGGSKPGGCEQDIRMDVDEGDADEEEDSEFGMKARQRVSPVRLAEIRKMTLAGIILNVRNMVFLNFL</sequence>